<dbReference type="Pfam" id="PF14579">
    <property type="entry name" value="HHH_6"/>
    <property type="match status" value="1"/>
</dbReference>
<dbReference type="Gene3D" id="1.10.150.870">
    <property type="match status" value="1"/>
</dbReference>
<dbReference type="InterPro" id="IPR041931">
    <property type="entry name" value="DNA_pol3_alpha_thumb_dom"/>
</dbReference>
<evidence type="ECO:0000313" key="11">
    <source>
        <dbReference type="Proteomes" id="UP000229526"/>
    </source>
</evidence>
<keyword evidence="4" id="KW-0808">Transferase</keyword>
<sequence>MSKFVHLHTHSHYSLLDGMSKIPDLVAHTKKLGMDAIAVTDHGNLYGAVEFYKEATKAGIKPIIGVEAYIAPGDHKEKSAGVSEDRYYHLVLLVKNQVGWENLLQLVTKSWLEGFYYKPRMDKAMLREHSEGLIALSGCLGGELSQALLNNRIEAGETIAREYQDIFGTENYYLEIGRHPKIEEIEKVNPRLIALSEKLNIPLVATQDSHYLNKDDKETHDILLSIQTGKSINDEKKFTLTDDFSLTSPEEMIKTFGDLPDAISNTVKIAEQCNFDFELGKILLPRFDTPGGLDSKAYLRQLVNERIADRYTNPNDETVQKRVEYELSIIEKTGFPDYFLIVQDFINWAKERGIVVGPGRGSAAGSIVSYILGITDLDPIAYGLLFERFLNPERAQMPDIDIDITDTRRDEVMGYLQEKYGEDRVAHIITFGTMAARAAIRDVGRALDVELSFCDQLAKLVPFGKNLSQTLKLVPEFADLYKNDPRATRIIDAAKKLEGVARHASVHACGIVVAADPITKRVPLQISPQKDNLVVTQFEMHAIEDLGLLKIDLLGLKNLTIIEDTVRLIADKSGERIDMSRIPLNDPQAFALFQKAETVGVFQLESGGIRRYLKELKPTELNDIIAMVALYRPGPMELIPSYIARKHGTEEVTYIHPKLEPIMRNTYGIGVYQEQMMRIASDLAGYSLAEADILRKAIGKKIKKLLDEQEEKLVKGMIANGIPEHTAKKIWELFPPFARYGFNLSHAACYAMIAYRTAYLKANYPVEFMTALFNADSGDVERISFLIGEAKKMGIEVLPPNVNKSNVVFTPSFAEASEGKPEVGAIRFGLSAIKNVGANIVEAIVSERAAGGQYQNFNGFITRVKHKDLNKKSLESMIKGGALDSFGIERNTLLHNLDAITKFIQMARKAADINQGGLFGDVFASTVSEKALELEPAPPASNKEKLGWEKELLGLYVSDHPLNENSEKIAAAKPTPIKEVLTDRSTTKMYRVAGMVASVKSIITKSGKPMCFVKLEDQSESIEVVVFPDTFAKNQNCWNEGAIIVLTGRLNFRNGDTSLIADQVKEI</sequence>
<dbReference type="NCBIfam" id="NF005298">
    <property type="entry name" value="PRK06826.1"/>
    <property type="match status" value="1"/>
</dbReference>
<evidence type="ECO:0000313" key="10">
    <source>
        <dbReference type="EMBL" id="PIR87169.1"/>
    </source>
</evidence>
<organism evidence="10 11">
    <name type="scientific">Candidatus Harrisonbacteria bacterium CG10_big_fil_rev_8_21_14_0_10_49_15</name>
    <dbReference type="NCBI Taxonomy" id="1974587"/>
    <lineage>
        <taxon>Bacteria</taxon>
        <taxon>Candidatus Harrisoniibacteriota</taxon>
    </lineage>
</organism>
<dbReference type="InterPro" id="IPR012340">
    <property type="entry name" value="NA-bd_OB-fold"/>
</dbReference>
<dbReference type="SMART" id="SM00481">
    <property type="entry name" value="POLIIIAc"/>
    <property type="match status" value="1"/>
</dbReference>
<dbReference type="Pfam" id="PF02811">
    <property type="entry name" value="PHP"/>
    <property type="match status" value="1"/>
</dbReference>
<keyword evidence="5" id="KW-0548">Nucleotidyltransferase</keyword>
<feature type="domain" description="Polymerase/histidinol phosphatase N-terminal" evidence="9">
    <location>
        <begin position="5"/>
        <end position="72"/>
    </location>
</feature>
<comment type="subcellular location">
    <subcellularLocation>
        <location evidence="1">Cytoplasm</location>
    </subcellularLocation>
</comment>
<dbReference type="PANTHER" id="PTHR32294">
    <property type="entry name" value="DNA POLYMERASE III SUBUNIT ALPHA"/>
    <property type="match status" value="1"/>
</dbReference>
<accession>A0A2H0UL86</accession>
<dbReference type="InterPro" id="IPR011708">
    <property type="entry name" value="DNA_pol3_alpha_NTPase_dom"/>
</dbReference>
<dbReference type="Gene3D" id="3.20.20.140">
    <property type="entry name" value="Metal-dependent hydrolases"/>
    <property type="match status" value="1"/>
</dbReference>
<proteinExistence type="predicted"/>
<dbReference type="NCBIfam" id="TIGR00594">
    <property type="entry name" value="polc"/>
    <property type="match status" value="1"/>
</dbReference>
<dbReference type="GO" id="GO:0005737">
    <property type="term" value="C:cytoplasm"/>
    <property type="evidence" value="ECO:0007669"/>
    <property type="project" value="UniProtKB-SubCell"/>
</dbReference>
<evidence type="ECO:0000256" key="7">
    <source>
        <dbReference type="ARBA" id="ARBA00022932"/>
    </source>
</evidence>
<evidence type="ECO:0000256" key="1">
    <source>
        <dbReference type="ARBA" id="ARBA00004496"/>
    </source>
</evidence>
<dbReference type="Proteomes" id="UP000229526">
    <property type="component" value="Unassembled WGS sequence"/>
</dbReference>
<dbReference type="Pfam" id="PF17657">
    <property type="entry name" value="DNA_pol3_finger"/>
    <property type="match status" value="1"/>
</dbReference>
<dbReference type="InterPro" id="IPR004013">
    <property type="entry name" value="PHP_dom"/>
</dbReference>
<evidence type="ECO:0000256" key="5">
    <source>
        <dbReference type="ARBA" id="ARBA00022695"/>
    </source>
</evidence>
<gene>
    <name evidence="10" type="ORF">COU11_02010</name>
</gene>
<reference evidence="11" key="1">
    <citation type="submission" date="2017-09" db="EMBL/GenBank/DDBJ databases">
        <title>Depth-based differentiation of microbial function through sediment-hosted aquifers and enrichment of novel symbionts in the deep terrestrial subsurface.</title>
        <authorList>
            <person name="Probst A.J."/>
            <person name="Ladd B."/>
            <person name="Jarett J.K."/>
            <person name="Geller-Mcgrath D.E."/>
            <person name="Sieber C.M.K."/>
            <person name="Emerson J.B."/>
            <person name="Anantharaman K."/>
            <person name="Thomas B.C."/>
            <person name="Malmstrom R."/>
            <person name="Stieglmeier M."/>
            <person name="Klingl A."/>
            <person name="Woyke T."/>
            <person name="Ryan C.M."/>
            <person name="Banfield J.F."/>
        </authorList>
    </citation>
    <scope>NUCLEOTIDE SEQUENCE [LARGE SCALE GENOMIC DNA]</scope>
</reference>
<dbReference type="EC" id="2.7.7.7" evidence="2"/>
<dbReference type="InterPro" id="IPR016195">
    <property type="entry name" value="Pol/histidinol_Pase-like"/>
</dbReference>
<evidence type="ECO:0000256" key="4">
    <source>
        <dbReference type="ARBA" id="ARBA00022679"/>
    </source>
</evidence>
<dbReference type="Pfam" id="PF01336">
    <property type="entry name" value="tRNA_anti-codon"/>
    <property type="match status" value="1"/>
</dbReference>
<comment type="caution">
    <text evidence="10">The sequence shown here is derived from an EMBL/GenBank/DDBJ whole genome shotgun (WGS) entry which is preliminary data.</text>
</comment>
<evidence type="ECO:0000256" key="6">
    <source>
        <dbReference type="ARBA" id="ARBA00022705"/>
    </source>
</evidence>
<dbReference type="InterPro" id="IPR040982">
    <property type="entry name" value="DNA_pol3_finger"/>
</dbReference>
<dbReference type="AlphaFoldDB" id="A0A2H0UL86"/>
<name>A0A2H0UL86_9BACT</name>
<evidence type="ECO:0000256" key="8">
    <source>
        <dbReference type="ARBA" id="ARBA00049244"/>
    </source>
</evidence>
<evidence type="ECO:0000256" key="2">
    <source>
        <dbReference type="ARBA" id="ARBA00012417"/>
    </source>
</evidence>
<keyword evidence="7" id="KW-0239">DNA-directed DNA polymerase</keyword>
<dbReference type="NCBIfam" id="NF004226">
    <property type="entry name" value="PRK05673.1"/>
    <property type="match status" value="1"/>
</dbReference>
<dbReference type="PANTHER" id="PTHR32294:SF0">
    <property type="entry name" value="DNA POLYMERASE III SUBUNIT ALPHA"/>
    <property type="match status" value="1"/>
</dbReference>
<protein>
    <recommendedName>
        <fullName evidence="3">DNA polymerase III subunit alpha</fullName>
        <ecNumber evidence="2">2.7.7.7</ecNumber>
    </recommendedName>
</protein>
<dbReference type="GO" id="GO:0003676">
    <property type="term" value="F:nucleic acid binding"/>
    <property type="evidence" value="ECO:0007669"/>
    <property type="project" value="InterPro"/>
</dbReference>
<dbReference type="EMBL" id="PFBD01000018">
    <property type="protein sequence ID" value="PIR87169.1"/>
    <property type="molecule type" value="Genomic_DNA"/>
</dbReference>
<dbReference type="InterPro" id="IPR003141">
    <property type="entry name" value="Pol/His_phosphatase_N"/>
</dbReference>
<dbReference type="GO" id="GO:0003887">
    <property type="term" value="F:DNA-directed DNA polymerase activity"/>
    <property type="evidence" value="ECO:0007669"/>
    <property type="project" value="UniProtKB-KW"/>
</dbReference>
<dbReference type="CDD" id="cd12113">
    <property type="entry name" value="PHP_PolIIIA_DnaE3"/>
    <property type="match status" value="1"/>
</dbReference>
<comment type="catalytic activity">
    <reaction evidence="8">
        <text>DNA(n) + a 2'-deoxyribonucleoside 5'-triphosphate = DNA(n+1) + diphosphate</text>
        <dbReference type="Rhea" id="RHEA:22508"/>
        <dbReference type="Rhea" id="RHEA-COMP:17339"/>
        <dbReference type="Rhea" id="RHEA-COMP:17340"/>
        <dbReference type="ChEBI" id="CHEBI:33019"/>
        <dbReference type="ChEBI" id="CHEBI:61560"/>
        <dbReference type="ChEBI" id="CHEBI:173112"/>
        <dbReference type="EC" id="2.7.7.7"/>
    </reaction>
</comment>
<evidence type="ECO:0000256" key="3">
    <source>
        <dbReference type="ARBA" id="ARBA00019114"/>
    </source>
</evidence>
<dbReference type="InterPro" id="IPR029460">
    <property type="entry name" value="DNAPol_HHH"/>
</dbReference>
<dbReference type="InterPro" id="IPR004805">
    <property type="entry name" value="DnaE2/DnaE/PolC"/>
</dbReference>
<dbReference type="GO" id="GO:0008408">
    <property type="term" value="F:3'-5' exonuclease activity"/>
    <property type="evidence" value="ECO:0007669"/>
    <property type="project" value="InterPro"/>
</dbReference>
<dbReference type="InterPro" id="IPR004365">
    <property type="entry name" value="NA-bd_OB_tRNA"/>
</dbReference>
<dbReference type="Gene3D" id="2.40.50.140">
    <property type="entry name" value="Nucleic acid-binding proteins"/>
    <property type="match status" value="1"/>
</dbReference>
<dbReference type="GO" id="GO:0006260">
    <property type="term" value="P:DNA replication"/>
    <property type="evidence" value="ECO:0007669"/>
    <property type="project" value="UniProtKB-KW"/>
</dbReference>
<dbReference type="Gene3D" id="1.10.10.1600">
    <property type="entry name" value="Bacterial DNA polymerase III alpha subunit, thumb domain"/>
    <property type="match status" value="1"/>
</dbReference>
<dbReference type="SUPFAM" id="SSF89550">
    <property type="entry name" value="PHP domain-like"/>
    <property type="match status" value="1"/>
</dbReference>
<dbReference type="CDD" id="cd04485">
    <property type="entry name" value="DnaE_OBF"/>
    <property type="match status" value="1"/>
</dbReference>
<dbReference type="Pfam" id="PF07733">
    <property type="entry name" value="DNA_pol3_alpha"/>
    <property type="match status" value="1"/>
</dbReference>
<keyword evidence="6" id="KW-0235">DNA replication</keyword>
<evidence type="ECO:0000259" key="9">
    <source>
        <dbReference type="SMART" id="SM00481"/>
    </source>
</evidence>